<dbReference type="SUPFAM" id="SSF88659">
    <property type="entry name" value="Sigma3 and sigma4 domains of RNA polymerase sigma factors"/>
    <property type="match status" value="1"/>
</dbReference>
<evidence type="ECO:0000259" key="5">
    <source>
        <dbReference type="Pfam" id="PF07638"/>
    </source>
</evidence>
<evidence type="ECO:0000256" key="3">
    <source>
        <dbReference type="ARBA" id="ARBA00023163"/>
    </source>
</evidence>
<evidence type="ECO:0000256" key="2">
    <source>
        <dbReference type="ARBA" id="ARBA00023082"/>
    </source>
</evidence>
<dbReference type="InterPro" id="IPR036388">
    <property type="entry name" value="WH-like_DNA-bd_sf"/>
</dbReference>
<protein>
    <submittedName>
        <fullName evidence="6">ECF-type sigma factor</fullName>
    </submittedName>
</protein>
<evidence type="ECO:0000256" key="4">
    <source>
        <dbReference type="SAM" id="MobiDB-lite"/>
    </source>
</evidence>
<dbReference type="InterPro" id="IPR053812">
    <property type="entry name" value="HTH_Sigma70_ECF-like"/>
</dbReference>
<dbReference type="InterPro" id="IPR011517">
    <property type="entry name" value="RNA_pol_sigma70_ECF-like"/>
</dbReference>
<dbReference type="Gene3D" id="1.10.10.10">
    <property type="entry name" value="Winged helix-like DNA-binding domain superfamily/Winged helix DNA-binding domain"/>
    <property type="match status" value="1"/>
</dbReference>
<feature type="domain" description="RNA polymerase sigma-70 ECF-like HTH" evidence="5">
    <location>
        <begin position="4"/>
        <end position="188"/>
    </location>
</feature>
<evidence type="ECO:0000313" key="6">
    <source>
        <dbReference type="EMBL" id="MDY3559754.1"/>
    </source>
</evidence>
<keyword evidence="7" id="KW-1185">Reference proteome</keyword>
<dbReference type="InterPro" id="IPR039425">
    <property type="entry name" value="RNA_pol_sigma-70-like"/>
</dbReference>
<dbReference type="Proteomes" id="UP001272242">
    <property type="component" value="Unassembled WGS sequence"/>
</dbReference>
<dbReference type="EMBL" id="JAXBLV010000133">
    <property type="protein sequence ID" value="MDY3559754.1"/>
    <property type="molecule type" value="Genomic_DNA"/>
</dbReference>
<comment type="caution">
    <text evidence="6">The sequence shown here is derived from an EMBL/GenBank/DDBJ whole genome shotgun (WGS) entry which is preliminary data.</text>
</comment>
<keyword evidence="3" id="KW-0804">Transcription</keyword>
<keyword evidence="1" id="KW-0805">Transcription regulation</keyword>
<evidence type="ECO:0000313" key="7">
    <source>
        <dbReference type="Proteomes" id="UP001272242"/>
    </source>
</evidence>
<dbReference type="RefSeq" id="WP_320686460.1">
    <property type="nucleotide sequence ID" value="NZ_JAXBLV010000133.1"/>
</dbReference>
<sequence>MPVFTELLAAANGGNARAVEDLFCLVYDDLKRLAARALANETVGHTLQPTALVHEAYLRLLGDRPVGAGALDLPGDSRGHFFTAASTAMRRILIESARRKRRAKRGGGRQRVPLDPDQIAEPERADELIALDEALTVLTAAEPKVGELVQLRYFGGLTLKEAAAVLGIAPRTADAYWAYARAWLLTEMAGTGAPAP</sequence>
<dbReference type="PANTHER" id="PTHR43133">
    <property type="entry name" value="RNA POLYMERASE ECF-TYPE SIGMA FACTO"/>
    <property type="match status" value="1"/>
</dbReference>
<dbReference type="Pfam" id="PF07638">
    <property type="entry name" value="Sigma70_ECF"/>
    <property type="match status" value="1"/>
</dbReference>
<accession>A0ABU5F1M3</accession>
<evidence type="ECO:0000256" key="1">
    <source>
        <dbReference type="ARBA" id="ARBA00023015"/>
    </source>
</evidence>
<gene>
    <name evidence="6" type="ORF">R5W23_000912</name>
</gene>
<feature type="region of interest" description="Disordered" evidence="4">
    <location>
        <begin position="98"/>
        <end position="118"/>
    </location>
</feature>
<dbReference type="NCBIfam" id="TIGR02937">
    <property type="entry name" value="sigma70-ECF"/>
    <property type="match status" value="1"/>
</dbReference>
<dbReference type="NCBIfam" id="TIGR02999">
    <property type="entry name" value="Sig-70_X6"/>
    <property type="match status" value="1"/>
</dbReference>
<reference evidence="7" key="1">
    <citation type="journal article" date="2023" name="Mar. Drugs">
        <title>Gemmata algarum, a Novel Planctomycete Isolated from an Algal Mat, Displays Antimicrobial Activity.</title>
        <authorList>
            <person name="Kumar G."/>
            <person name="Kallscheuer N."/>
            <person name="Kashif M."/>
            <person name="Ahamad S."/>
            <person name="Jagadeeshwari U."/>
            <person name="Pannikurungottu S."/>
            <person name="Haufschild T."/>
            <person name="Kabuu M."/>
            <person name="Sasikala C."/>
            <person name="Jogler C."/>
            <person name="Ramana C."/>
        </authorList>
    </citation>
    <scope>NUCLEOTIDE SEQUENCE [LARGE SCALE GENOMIC DNA]</scope>
    <source>
        <strain evidence="7">JC673</strain>
    </source>
</reference>
<organism evidence="6 7">
    <name type="scientific">Gemmata algarum</name>
    <dbReference type="NCBI Taxonomy" id="2975278"/>
    <lineage>
        <taxon>Bacteria</taxon>
        <taxon>Pseudomonadati</taxon>
        <taxon>Planctomycetota</taxon>
        <taxon>Planctomycetia</taxon>
        <taxon>Gemmatales</taxon>
        <taxon>Gemmataceae</taxon>
        <taxon>Gemmata</taxon>
    </lineage>
</organism>
<dbReference type="PANTHER" id="PTHR43133:SF39">
    <property type="entry name" value="SIMILAR TO RNA POLYMERASE SIGMA-E FACTOR"/>
    <property type="match status" value="1"/>
</dbReference>
<dbReference type="InterPro" id="IPR013324">
    <property type="entry name" value="RNA_pol_sigma_r3/r4-like"/>
</dbReference>
<name>A0ABU5F1M3_9BACT</name>
<keyword evidence="2" id="KW-0731">Sigma factor</keyword>
<feature type="compositionally biased region" description="Basic residues" evidence="4">
    <location>
        <begin position="98"/>
        <end position="108"/>
    </location>
</feature>
<dbReference type="InterPro" id="IPR014284">
    <property type="entry name" value="RNA_pol_sigma-70_dom"/>
</dbReference>
<proteinExistence type="predicted"/>